<evidence type="ECO:0000313" key="16">
    <source>
        <dbReference type="EMBL" id="OIZ94534.1"/>
    </source>
</evidence>
<keyword evidence="11 13" id="KW-0030">Aminoacyl-tRNA synthetase</keyword>
<evidence type="ECO:0000256" key="7">
    <source>
        <dbReference type="ARBA" id="ARBA00022741"/>
    </source>
</evidence>
<comment type="cofactor">
    <cofactor evidence="13">
        <name>Zn(2+)</name>
        <dbReference type="ChEBI" id="CHEBI:29105"/>
    </cofactor>
    <text evidence="13">Binds 1 zinc ion per subunit.</text>
</comment>
<sequence length="553" mass="63992">MQQTHRKLLVTSALPYANGSLHIGHLLEHIQADIWVRFQKMLGRDCIFISGEDAHGTPVMLAAQQRSISPETLVNQIADEHKRDLSAFYIDFDNFYTTHSPENEALITLIYKRMKDTGDVYNKIIQQAYDSKAQMFLPDRYVKGACPCCKTPDQYGDNCEVCGSTYSPLDLIDPKSTISGSTPIAKESDHYFFRLSNHSDFLRQWITQDHHLTEEISNKLLEWFKEGLHDLDISRDAPYFGFKIPDTENKFFYVWIDAPIGYMAIFKNLCLQRDKLNFDEYWSSPSNTELYHFIGKDIINFHAIFWPAILKSADFRTPTAIFVHGYVTVNGKKMSKSRGTYISARHYLNHLDPEYLRYYFATKLSRKTEDIDFNLKDFIQKINSDLIGKLVNIASRCSSFINKKFTNKLSANSFNPKLIQEFINKGDEIANNYETRDYNRAMKNIMELADQANQMIDAEKPWLLIKNSDSIERAHDVCSLGLNLFRILMIYLKPVLPITAKKVEHFLNIPSMTWAQRPKILFDHTINTFSPLLQRIPEETIKNMQKTDSIATG</sequence>
<comment type="subunit">
    <text evidence="13">Monomer.</text>
</comment>
<name>A0A1J8NKI1_9COXI</name>
<dbReference type="GO" id="GO:0005829">
    <property type="term" value="C:cytosol"/>
    <property type="evidence" value="ECO:0007669"/>
    <property type="project" value="TreeGrafter"/>
</dbReference>
<dbReference type="FunFam" id="2.20.28.20:FF:000001">
    <property type="entry name" value="Methionine--tRNA ligase"/>
    <property type="match status" value="1"/>
</dbReference>
<dbReference type="InterPro" id="IPR033911">
    <property type="entry name" value="MetRS_core"/>
</dbReference>
<dbReference type="Pfam" id="PF09334">
    <property type="entry name" value="tRNA-synt_1g"/>
    <property type="match status" value="1"/>
</dbReference>
<dbReference type="CDD" id="cd00814">
    <property type="entry name" value="MetRS_core"/>
    <property type="match status" value="1"/>
</dbReference>
<dbReference type="Proteomes" id="UP000183924">
    <property type="component" value="Unassembled WGS sequence"/>
</dbReference>
<dbReference type="RefSeq" id="WP_071663032.1">
    <property type="nucleotide sequence ID" value="NZ_LUKY01000033.1"/>
</dbReference>
<comment type="caution">
    <text evidence="16">The sequence shown here is derived from an EMBL/GenBank/DDBJ whole genome shotgun (WGS) entry which is preliminary data.</text>
</comment>
<evidence type="ECO:0000256" key="2">
    <source>
        <dbReference type="ARBA" id="ARBA00004496"/>
    </source>
</evidence>
<keyword evidence="5 13" id="KW-0436">Ligase</keyword>
<dbReference type="STRING" id="1225476.A1D18_05855"/>
<feature type="binding site" evidence="13">
    <location>
        <position position="159"/>
    </location>
    <ligand>
        <name>Zn(2+)</name>
        <dbReference type="ChEBI" id="CHEBI:29105"/>
    </ligand>
</feature>
<dbReference type="HAMAP" id="MF_00098">
    <property type="entry name" value="Met_tRNA_synth_type1"/>
    <property type="match status" value="1"/>
</dbReference>
<dbReference type="GO" id="GO:0004825">
    <property type="term" value="F:methionine-tRNA ligase activity"/>
    <property type="evidence" value="ECO:0007669"/>
    <property type="project" value="UniProtKB-UniRule"/>
</dbReference>
<dbReference type="Pfam" id="PF19303">
    <property type="entry name" value="Anticodon_3"/>
    <property type="match status" value="1"/>
</dbReference>
<dbReference type="Gene3D" id="1.10.730.10">
    <property type="entry name" value="Isoleucyl-tRNA Synthetase, Domain 1"/>
    <property type="match status" value="1"/>
</dbReference>
<dbReference type="PROSITE" id="PS00178">
    <property type="entry name" value="AA_TRNA_LIGASE_I"/>
    <property type="match status" value="1"/>
</dbReference>
<dbReference type="InterPro" id="IPR029038">
    <property type="entry name" value="MetRS_Zn"/>
</dbReference>
<evidence type="ECO:0000256" key="8">
    <source>
        <dbReference type="ARBA" id="ARBA00022833"/>
    </source>
</evidence>
<evidence type="ECO:0000256" key="6">
    <source>
        <dbReference type="ARBA" id="ARBA00022723"/>
    </source>
</evidence>
<evidence type="ECO:0000256" key="5">
    <source>
        <dbReference type="ARBA" id="ARBA00022598"/>
    </source>
</evidence>
<dbReference type="SUPFAM" id="SSF52374">
    <property type="entry name" value="Nucleotidylyl transferase"/>
    <property type="match status" value="1"/>
</dbReference>
<dbReference type="NCBIfam" id="NF001100">
    <property type="entry name" value="PRK00133.1"/>
    <property type="match status" value="1"/>
</dbReference>
<dbReference type="NCBIfam" id="TIGR00398">
    <property type="entry name" value="metG"/>
    <property type="match status" value="1"/>
</dbReference>
<organism evidence="16 17">
    <name type="scientific">Candidatus Rickettsiella isopodorum</name>
    <dbReference type="NCBI Taxonomy" id="1225476"/>
    <lineage>
        <taxon>Bacteria</taxon>
        <taxon>Pseudomonadati</taxon>
        <taxon>Pseudomonadota</taxon>
        <taxon>Gammaproteobacteria</taxon>
        <taxon>Legionellales</taxon>
        <taxon>Coxiellaceae</taxon>
        <taxon>Rickettsiella</taxon>
    </lineage>
</organism>
<proteinExistence type="inferred from homology"/>
<protein>
    <recommendedName>
        <fullName evidence="13">Methionine--tRNA ligase</fullName>
        <ecNumber evidence="13">6.1.1.10</ecNumber>
    </recommendedName>
    <alternativeName>
        <fullName evidence="13">Methionyl-tRNA synthetase</fullName>
        <shortName evidence="13">MetRS</shortName>
    </alternativeName>
</protein>
<feature type="binding site" evidence="13">
    <location>
        <position position="162"/>
    </location>
    <ligand>
        <name>Zn(2+)</name>
        <dbReference type="ChEBI" id="CHEBI:29105"/>
    </ligand>
</feature>
<comment type="similarity">
    <text evidence="3 13">Belongs to the class-I aminoacyl-tRNA synthetase family. MetG type 1 subfamily.</text>
</comment>
<dbReference type="SUPFAM" id="SSF57770">
    <property type="entry name" value="Methionyl-tRNA synthetase (MetRS), Zn-domain"/>
    <property type="match status" value="1"/>
</dbReference>
<dbReference type="FunFam" id="1.10.730.10:FF:000005">
    <property type="entry name" value="Methionine--tRNA ligase"/>
    <property type="match status" value="1"/>
</dbReference>
<evidence type="ECO:0000259" key="15">
    <source>
        <dbReference type="Pfam" id="PF19303"/>
    </source>
</evidence>
<feature type="binding site" evidence="13">
    <location>
        <position position="146"/>
    </location>
    <ligand>
        <name>Zn(2+)</name>
        <dbReference type="ChEBI" id="CHEBI:29105"/>
    </ligand>
</feature>
<keyword evidence="17" id="KW-1185">Reference proteome</keyword>
<keyword evidence="10 13" id="KW-0648">Protein biosynthesis</keyword>
<evidence type="ECO:0000256" key="1">
    <source>
        <dbReference type="ARBA" id="ARBA00003314"/>
    </source>
</evidence>
<keyword evidence="6 13" id="KW-0479">Metal-binding</keyword>
<keyword evidence="8 13" id="KW-0862">Zinc</keyword>
<evidence type="ECO:0000256" key="4">
    <source>
        <dbReference type="ARBA" id="ARBA00022490"/>
    </source>
</evidence>
<dbReference type="AlphaFoldDB" id="A0A1J8NKI1"/>
<dbReference type="PRINTS" id="PR01041">
    <property type="entry name" value="TRNASYNTHMET"/>
</dbReference>
<dbReference type="InterPro" id="IPR014758">
    <property type="entry name" value="Met-tRNA_synth"/>
</dbReference>
<dbReference type="OrthoDB" id="9810191at2"/>
<dbReference type="EMBL" id="LUKY01000033">
    <property type="protein sequence ID" value="OIZ94534.1"/>
    <property type="molecule type" value="Genomic_DNA"/>
</dbReference>
<evidence type="ECO:0000256" key="3">
    <source>
        <dbReference type="ARBA" id="ARBA00008258"/>
    </source>
</evidence>
<comment type="catalytic activity">
    <reaction evidence="12 13">
        <text>tRNA(Met) + L-methionine + ATP = L-methionyl-tRNA(Met) + AMP + diphosphate</text>
        <dbReference type="Rhea" id="RHEA:13481"/>
        <dbReference type="Rhea" id="RHEA-COMP:9667"/>
        <dbReference type="Rhea" id="RHEA-COMP:9698"/>
        <dbReference type="ChEBI" id="CHEBI:30616"/>
        <dbReference type="ChEBI" id="CHEBI:33019"/>
        <dbReference type="ChEBI" id="CHEBI:57844"/>
        <dbReference type="ChEBI" id="CHEBI:78442"/>
        <dbReference type="ChEBI" id="CHEBI:78530"/>
        <dbReference type="ChEBI" id="CHEBI:456215"/>
        <dbReference type="EC" id="6.1.1.10"/>
    </reaction>
</comment>
<evidence type="ECO:0000259" key="14">
    <source>
        <dbReference type="Pfam" id="PF09334"/>
    </source>
</evidence>
<comment type="subcellular location">
    <subcellularLocation>
        <location evidence="2 13">Cytoplasm</location>
    </subcellularLocation>
</comment>
<feature type="short sequence motif" description="'KMSKS' region" evidence="13">
    <location>
        <begin position="333"/>
        <end position="337"/>
    </location>
</feature>
<dbReference type="PANTHER" id="PTHR45765">
    <property type="entry name" value="METHIONINE--TRNA LIGASE"/>
    <property type="match status" value="1"/>
</dbReference>
<reference evidence="16 17" key="1">
    <citation type="submission" date="2016-03" db="EMBL/GenBank/DDBJ databases">
        <title>Comparative genomics of Rickettsiella.</title>
        <authorList>
            <person name="Chandler C."/>
            <person name="Wang Y."/>
        </authorList>
    </citation>
    <scope>NUCLEOTIDE SEQUENCE [LARGE SCALE GENOMIC DNA]</scope>
    <source>
        <strain evidence="16 17">RCFS May 2013</strain>
    </source>
</reference>
<dbReference type="CDD" id="cd07957">
    <property type="entry name" value="Anticodon_Ia_Met"/>
    <property type="match status" value="1"/>
</dbReference>
<dbReference type="InterPro" id="IPR041872">
    <property type="entry name" value="Anticodon_Met"/>
</dbReference>
<dbReference type="SUPFAM" id="SSF47323">
    <property type="entry name" value="Anticodon-binding domain of a subclass of class I aminoacyl-tRNA synthetases"/>
    <property type="match status" value="1"/>
</dbReference>
<dbReference type="InterPro" id="IPR014729">
    <property type="entry name" value="Rossmann-like_a/b/a_fold"/>
</dbReference>
<feature type="domain" description="Methionyl-tRNA synthetase anticodon-binding" evidence="15">
    <location>
        <begin position="416"/>
        <end position="518"/>
    </location>
</feature>
<evidence type="ECO:0000313" key="17">
    <source>
        <dbReference type="Proteomes" id="UP000183924"/>
    </source>
</evidence>
<dbReference type="Gene3D" id="3.40.50.620">
    <property type="entry name" value="HUPs"/>
    <property type="match status" value="1"/>
</dbReference>
<feature type="binding site" evidence="13">
    <location>
        <position position="149"/>
    </location>
    <ligand>
        <name>Zn(2+)</name>
        <dbReference type="ChEBI" id="CHEBI:29105"/>
    </ligand>
</feature>
<evidence type="ECO:0000256" key="13">
    <source>
        <dbReference type="HAMAP-Rule" id="MF_00098"/>
    </source>
</evidence>
<dbReference type="GO" id="GO:0006431">
    <property type="term" value="P:methionyl-tRNA aminoacylation"/>
    <property type="evidence" value="ECO:0007669"/>
    <property type="project" value="UniProtKB-UniRule"/>
</dbReference>
<dbReference type="InterPro" id="IPR015413">
    <property type="entry name" value="Methionyl/Leucyl_tRNA_Synth"/>
</dbReference>
<dbReference type="GO" id="GO:0046872">
    <property type="term" value="F:metal ion binding"/>
    <property type="evidence" value="ECO:0007669"/>
    <property type="project" value="UniProtKB-KW"/>
</dbReference>
<accession>A0A1J8NKI1</accession>
<keyword evidence="9 13" id="KW-0067">ATP-binding</keyword>
<keyword evidence="7 13" id="KW-0547">Nucleotide-binding</keyword>
<evidence type="ECO:0000256" key="11">
    <source>
        <dbReference type="ARBA" id="ARBA00023146"/>
    </source>
</evidence>
<dbReference type="InterPro" id="IPR023458">
    <property type="entry name" value="Met-tRNA_ligase_1"/>
</dbReference>
<dbReference type="PANTHER" id="PTHR45765:SF1">
    <property type="entry name" value="METHIONINE--TRNA LIGASE, CYTOPLASMIC"/>
    <property type="match status" value="1"/>
</dbReference>
<dbReference type="InterPro" id="IPR001412">
    <property type="entry name" value="aa-tRNA-synth_I_CS"/>
</dbReference>
<feature type="short sequence motif" description="'HIGH' region" evidence="13">
    <location>
        <begin position="15"/>
        <end position="25"/>
    </location>
</feature>
<evidence type="ECO:0000256" key="10">
    <source>
        <dbReference type="ARBA" id="ARBA00022917"/>
    </source>
</evidence>
<keyword evidence="4 13" id="KW-0963">Cytoplasm</keyword>
<dbReference type="Gene3D" id="2.20.28.20">
    <property type="entry name" value="Methionyl-tRNA synthetase, Zn-domain"/>
    <property type="match status" value="1"/>
</dbReference>
<dbReference type="InterPro" id="IPR009080">
    <property type="entry name" value="tRNAsynth_Ia_anticodon-bd"/>
</dbReference>
<dbReference type="GO" id="GO:0005524">
    <property type="term" value="F:ATP binding"/>
    <property type="evidence" value="ECO:0007669"/>
    <property type="project" value="UniProtKB-UniRule"/>
</dbReference>
<comment type="function">
    <text evidence="1 13">Is required not only for elongation of protein synthesis but also for the initiation of all mRNA translation through initiator tRNA(fMet) aminoacylation.</text>
</comment>
<feature type="binding site" evidence="13">
    <location>
        <position position="336"/>
    </location>
    <ligand>
        <name>ATP</name>
        <dbReference type="ChEBI" id="CHEBI:30616"/>
    </ligand>
</feature>
<evidence type="ECO:0000256" key="9">
    <source>
        <dbReference type="ARBA" id="ARBA00022840"/>
    </source>
</evidence>
<gene>
    <name evidence="13" type="primary">metG</name>
    <name evidence="16" type="ORF">A1D18_05855</name>
</gene>
<evidence type="ECO:0000256" key="12">
    <source>
        <dbReference type="ARBA" id="ARBA00047364"/>
    </source>
</evidence>
<dbReference type="EC" id="6.1.1.10" evidence="13"/>
<feature type="domain" description="Methionyl/Leucyl tRNA synthetase" evidence="14">
    <location>
        <begin position="9"/>
        <end position="397"/>
    </location>
</feature>